<dbReference type="EMBL" id="RBVX01000003">
    <property type="protein sequence ID" value="RSL34540.1"/>
    <property type="molecule type" value="Genomic_DNA"/>
</dbReference>
<evidence type="ECO:0000313" key="1">
    <source>
        <dbReference type="EMBL" id="RSL34540.1"/>
    </source>
</evidence>
<comment type="caution">
    <text evidence="1">The sequence shown here is derived from an EMBL/GenBank/DDBJ whole genome shotgun (WGS) entry which is preliminary data.</text>
</comment>
<protein>
    <recommendedName>
        <fullName evidence="3">YqhG</fullName>
    </recommendedName>
</protein>
<sequence>MENNRLLRYLYRYFTANHAAITYEDNRKMEVQLTEELDQELINRPFYWQYIKKTGGIPQPMTLHFIIDGKRKEQEKGELLHFGSPRLHQIFRSAQQRGRWTLLYENSRQTSTASPLFPWLMVNVKISYVSHQRKDHIISYGLQLIHGQLVENMMNRLNQKTMNTVIPNHSFPMASLIQASSGLRRVKHKIEQSLQEETHEWAAQAVKRMNDEIDILDRYYHSSSQSPEEYELEKKAIIHRYHPQIEVKIINSGLIYLTETAM</sequence>
<keyword evidence="2" id="KW-1185">Reference proteome</keyword>
<gene>
    <name evidence="1" type="ORF">D7Z54_05195</name>
</gene>
<dbReference type="RefSeq" id="WP_125554772.1">
    <property type="nucleotide sequence ID" value="NZ_RBVX01000003.1"/>
</dbReference>
<accession>A0A428N847</accession>
<dbReference type="AlphaFoldDB" id="A0A428N847"/>
<dbReference type="OrthoDB" id="2433584at2"/>
<proteinExistence type="predicted"/>
<dbReference type="Pfam" id="PF11079">
    <property type="entry name" value="YqhG"/>
    <property type="match status" value="1"/>
</dbReference>
<name>A0A428N847_9BACI</name>
<reference evidence="1 2" key="1">
    <citation type="submission" date="2018-10" db="EMBL/GenBank/DDBJ databases">
        <title>Draft genome sequence of Bacillus salarius IM0101, isolated from a hypersaline soil in Inner Mongolia, China.</title>
        <authorList>
            <person name="Yamprayoonswat W."/>
            <person name="Boonvisut S."/>
            <person name="Jumpathong W."/>
            <person name="Sittihan S."/>
            <person name="Ruangsuj P."/>
            <person name="Wanthongcharoen S."/>
            <person name="Thongpramul N."/>
            <person name="Pimmason S."/>
            <person name="Yu B."/>
            <person name="Yasawong M."/>
        </authorList>
    </citation>
    <scope>NUCLEOTIDE SEQUENCE [LARGE SCALE GENOMIC DNA]</scope>
    <source>
        <strain evidence="1 2">IM0101</strain>
    </source>
</reference>
<evidence type="ECO:0008006" key="3">
    <source>
        <dbReference type="Google" id="ProtNLM"/>
    </source>
</evidence>
<dbReference type="Proteomes" id="UP000275076">
    <property type="component" value="Unassembled WGS sequence"/>
</dbReference>
<dbReference type="InterPro" id="IPR024562">
    <property type="entry name" value="YqhG"/>
</dbReference>
<organism evidence="1 2">
    <name type="scientific">Salibacterium salarium</name>
    <dbReference type="NCBI Taxonomy" id="284579"/>
    <lineage>
        <taxon>Bacteria</taxon>
        <taxon>Bacillati</taxon>
        <taxon>Bacillota</taxon>
        <taxon>Bacilli</taxon>
        <taxon>Bacillales</taxon>
        <taxon>Bacillaceae</taxon>
    </lineage>
</organism>
<evidence type="ECO:0000313" key="2">
    <source>
        <dbReference type="Proteomes" id="UP000275076"/>
    </source>
</evidence>